<gene>
    <name evidence="1" type="ORF">NIES267_35950</name>
</gene>
<sequence length="89" mass="10188">MKHKIYLEKYDGSLEELAEDIGNLRYDALAEFLKLLSDKINKDSESDLSRNRVKLAACLKECSLELNQASIAIDKAWEICEPYCQEESS</sequence>
<organism evidence="1 2">
    <name type="scientific">Calothrix parasitica NIES-267</name>
    <dbReference type="NCBI Taxonomy" id="1973488"/>
    <lineage>
        <taxon>Bacteria</taxon>
        <taxon>Bacillati</taxon>
        <taxon>Cyanobacteriota</taxon>
        <taxon>Cyanophyceae</taxon>
        <taxon>Nostocales</taxon>
        <taxon>Calotrichaceae</taxon>
        <taxon>Calothrix</taxon>
    </lineage>
</organism>
<evidence type="ECO:0000313" key="1">
    <source>
        <dbReference type="EMBL" id="BAY84099.1"/>
    </source>
</evidence>
<evidence type="ECO:0000313" key="2">
    <source>
        <dbReference type="Proteomes" id="UP000218418"/>
    </source>
</evidence>
<keyword evidence="2" id="KW-1185">Reference proteome</keyword>
<accession>A0A1Z4LS82</accession>
<dbReference type="EMBL" id="AP018227">
    <property type="protein sequence ID" value="BAY84099.1"/>
    <property type="molecule type" value="Genomic_DNA"/>
</dbReference>
<name>A0A1Z4LS82_9CYAN</name>
<reference evidence="1 2" key="1">
    <citation type="submission" date="2017-06" db="EMBL/GenBank/DDBJ databases">
        <title>Genome sequencing of cyanobaciteial culture collection at National Institute for Environmental Studies (NIES).</title>
        <authorList>
            <person name="Hirose Y."/>
            <person name="Shimura Y."/>
            <person name="Fujisawa T."/>
            <person name="Nakamura Y."/>
            <person name="Kawachi M."/>
        </authorList>
    </citation>
    <scope>NUCLEOTIDE SEQUENCE [LARGE SCALE GENOMIC DNA]</scope>
    <source>
        <strain evidence="1 2">NIES-267</strain>
    </source>
</reference>
<dbReference type="AlphaFoldDB" id="A0A1Z4LS82"/>
<proteinExistence type="predicted"/>
<dbReference type="Proteomes" id="UP000218418">
    <property type="component" value="Chromosome"/>
</dbReference>
<protein>
    <submittedName>
        <fullName evidence="1">Uncharacterized protein</fullName>
    </submittedName>
</protein>
<dbReference type="OrthoDB" id="517466at2"/>